<dbReference type="GO" id="GO:0002949">
    <property type="term" value="P:tRNA threonylcarbamoyladenosine modification"/>
    <property type="evidence" value="ECO:0007669"/>
    <property type="project" value="InterPro"/>
</dbReference>
<dbReference type="PANTHER" id="PTHR11735">
    <property type="entry name" value="TRNA N6-ADENOSINE THREONYLCARBAMOYLTRANSFERASE"/>
    <property type="match status" value="1"/>
</dbReference>
<dbReference type="InterPro" id="IPR043129">
    <property type="entry name" value="ATPase_NBD"/>
</dbReference>
<gene>
    <name evidence="2" type="primary">tsaB</name>
    <name evidence="2" type="ORF">ENS29_10775</name>
</gene>
<dbReference type="EMBL" id="DSUH01000247">
    <property type="protein sequence ID" value="HGU33325.1"/>
    <property type="molecule type" value="Genomic_DNA"/>
</dbReference>
<name>A0A7C4RSZ5_9BACT</name>
<dbReference type="PANTHER" id="PTHR11735:SF11">
    <property type="entry name" value="TRNA THREONYLCARBAMOYLADENOSINE BIOSYNTHESIS PROTEIN TSAB"/>
    <property type="match status" value="1"/>
</dbReference>
<dbReference type="NCBIfam" id="TIGR03725">
    <property type="entry name" value="T6A_YeaZ"/>
    <property type="match status" value="1"/>
</dbReference>
<dbReference type="InterPro" id="IPR000905">
    <property type="entry name" value="Gcp-like_dom"/>
</dbReference>
<comment type="caution">
    <text evidence="2">The sequence shown here is derived from an EMBL/GenBank/DDBJ whole genome shotgun (WGS) entry which is preliminary data.</text>
</comment>
<evidence type="ECO:0000313" key="2">
    <source>
        <dbReference type="EMBL" id="HGU33325.1"/>
    </source>
</evidence>
<dbReference type="Pfam" id="PF00814">
    <property type="entry name" value="TsaD"/>
    <property type="match status" value="1"/>
</dbReference>
<dbReference type="GO" id="GO:0016740">
    <property type="term" value="F:transferase activity"/>
    <property type="evidence" value="ECO:0007669"/>
    <property type="project" value="UniProtKB-KW"/>
</dbReference>
<dbReference type="CDD" id="cd24032">
    <property type="entry name" value="ASKHA_NBD_TsaB"/>
    <property type="match status" value="1"/>
</dbReference>
<organism evidence="2">
    <name type="scientific">Desulfatirhabdium butyrativorans</name>
    <dbReference type="NCBI Taxonomy" id="340467"/>
    <lineage>
        <taxon>Bacteria</taxon>
        <taxon>Pseudomonadati</taxon>
        <taxon>Thermodesulfobacteriota</taxon>
        <taxon>Desulfobacteria</taxon>
        <taxon>Desulfobacterales</taxon>
        <taxon>Desulfatirhabdiaceae</taxon>
        <taxon>Desulfatirhabdium</taxon>
    </lineage>
</organism>
<dbReference type="GO" id="GO:0005829">
    <property type="term" value="C:cytosol"/>
    <property type="evidence" value="ECO:0007669"/>
    <property type="project" value="TreeGrafter"/>
</dbReference>
<evidence type="ECO:0000259" key="1">
    <source>
        <dbReference type="Pfam" id="PF00814"/>
    </source>
</evidence>
<feature type="domain" description="Gcp-like" evidence="1">
    <location>
        <begin position="31"/>
        <end position="224"/>
    </location>
</feature>
<sequence length="237" mass="25010">MIVLGLDTATPACSVAVGNETGILFEMLTTVAETHSKHLLGMVRQVCASAGLDWSEIDAYAVTGGPGSFTGLRIGISTVKGLCFALGKPLVAVSTLEVLAHQACGEDGEVPGSILSLINARRREVYAGWYVKDAGGLLQSFGPAQAAPIDQVIETAPLRPFRAVGDGALLYRERIESAYGKAVICPDATIHVPRASTLVRLAIPRLLGGKTVDAASFTPEYIRKPDIRLPREEGVQA</sequence>
<protein>
    <submittedName>
        <fullName evidence="2">tRNA (Adenosine(37)-N6)-threonylcarbamoyltransferase complex dimerization subunit type 1 TsaB</fullName>
    </submittedName>
</protein>
<dbReference type="SUPFAM" id="SSF53067">
    <property type="entry name" value="Actin-like ATPase domain"/>
    <property type="match status" value="2"/>
</dbReference>
<proteinExistence type="predicted"/>
<dbReference type="InterPro" id="IPR022496">
    <property type="entry name" value="T6A_TsaB"/>
</dbReference>
<dbReference type="Gene3D" id="3.30.420.40">
    <property type="match status" value="2"/>
</dbReference>
<reference evidence="2" key="1">
    <citation type="journal article" date="2020" name="mSystems">
        <title>Genome- and Community-Level Interaction Insights into Carbon Utilization and Element Cycling Functions of Hydrothermarchaeota in Hydrothermal Sediment.</title>
        <authorList>
            <person name="Zhou Z."/>
            <person name="Liu Y."/>
            <person name="Xu W."/>
            <person name="Pan J."/>
            <person name="Luo Z.H."/>
            <person name="Li M."/>
        </authorList>
    </citation>
    <scope>NUCLEOTIDE SEQUENCE [LARGE SCALE GENOMIC DNA]</scope>
    <source>
        <strain evidence="2">SpSt-477</strain>
    </source>
</reference>
<dbReference type="AlphaFoldDB" id="A0A7C4RSZ5"/>
<keyword evidence="2" id="KW-0808">Transferase</keyword>
<accession>A0A7C4RSZ5</accession>